<feature type="compositionally biased region" description="Polar residues" evidence="5">
    <location>
        <begin position="1"/>
        <end position="10"/>
    </location>
</feature>
<proteinExistence type="predicted"/>
<dbReference type="EMBL" id="FOPJ01000014">
    <property type="protein sequence ID" value="SFG77446.1"/>
    <property type="molecule type" value="Genomic_DNA"/>
</dbReference>
<dbReference type="InterPro" id="IPR036271">
    <property type="entry name" value="Tet_transcr_reg_TetR-rel_C_sf"/>
</dbReference>
<dbReference type="GO" id="GO:0003700">
    <property type="term" value="F:DNA-binding transcription factor activity"/>
    <property type="evidence" value="ECO:0007669"/>
    <property type="project" value="TreeGrafter"/>
</dbReference>
<evidence type="ECO:0000256" key="3">
    <source>
        <dbReference type="ARBA" id="ARBA00023163"/>
    </source>
</evidence>
<reference evidence="7 8" key="1">
    <citation type="submission" date="2016-10" db="EMBL/GenBank/DDBJ databases">
        <authorList>
            <person name="de Groot N.N."/>
        </authorList>
    </citation>
    <scope>NUCLEOTIDE SEQUENCE [LARGE SCALE GENOMIC DNA]</scope>
    <source>
        <strain>J11</strain>
        <strain evidence="8">PG 39</strain>
    </source>
</reference>
<sequence>MADPMASNSVAARASGAPRKNPQMNAQSLSAANSELPGTPVPGPGRGRPGYTRDDVIARAVAAFNHHGYEATSMGLLAKSLGVSKSALYHHVSSKEEILVEATDRALRGLGAVIDTATMTRGPAIEQLEVMVEGSVRVLCENPECVTLLLRLRGNTDVELELLHRRRELTRQSEEVVRRAQEEGSVRTDLNAGAISRLMFGMINSIVEWYRPGGPHGSEELAKTVPAIIFDGVRAEGGEHSIFNSSAALKN</sequence>
<accession>A0A1I2URE6</accession>
<feature type="DNA-binding region" description="H-T-H motif" evidence="4">
    <location>
        <begin position="73"/>
        <end position="92"/>
    </location>
</feature>
<keyword evidence="3" id="KW-0804">Transcription</keyword>
<feature type="compositionally biased region" description="Polar residues" evidence="5">
    <location>
        <begin position="22"/>
        <end position="33"/>
    </location>
</feature>
<name>A0A1I2URE6_9CORY</name>
<feature type="region of interest" description="Disordered" evidence="5">
    <location>
        <begin position="1"/>
        <end position="52"/>
    </location>
</feature>
<evidence type="ECO:0000256" key="1">
    <source>
        <dbReference type="ARBA" id="ARBA00023015"/>
    </source>
</evidence>
<keyword evidence="8" id="KW-1185">Reference proteome</keyword>
<feature type="domain" description="HTH tetR-type" evidence="6">
    <location>
        <begin position="50"/>
        <end position="110"/>
    </location>
</feature>
<dbReference type="Gene3D" id="1.10.10.60">
    <property type="entry name" value="Homeodomain-like"/>
    <property type="match status" value="1"/>
</dbReference>
<dbReference type="PANTHER" id="PTHR30055:SF234">
    <property type="entry name" value="HTH-TYPE TRANSCRIPTIONAL REGULATOR BETI"/>
    <property type="match status" value="1"/>
</dbReference>
<keyword evidence="2 4" id="KW-0238">DNA-binding</keyword>
<dbReference type="Pfam" id="PF00440">
    <property type="entry name" value="TetR_N"/>
    <property type="match status" value="1"/>
</dbReference>
<dbReference type="GO" id="GO:0000976">
    <property type="term" value="F:transcription cis-regulatory region binding"/>
    <property type="evidence" value="ECO:0007669"/>
    <property type="project" value="TreeGrafter"/>
</dbReference>
<evidence type="ECO:0000256" key="2">
    <source>
        <dbReference type="ARBA" id="ARBA00023125"/>
    </source>
</evidence>
<evidence type="ECO:0000313" key="7">
    <source>
        <dbReference type="EMBL" id="SFG77446.1"/>
    </source>
</evidence>
<evidence type="ECO:0000313" key="8">
    <source>
        <dbReference type="Proteomes" id="UP000199065"/>
    </source>
</evidence>
<dbReference type="SUPFAM" id="SSF48498">
    <property type="entry name" value="Tetracyclin repressor-like, C-terminal domain"/>
    <property type="match status" value="1"/>
</dbReference>
<dbReference type="Gene3D" id="1.10.357.10">
    <property type="entry name" value="Tetracycline Repressor, domain 2"/>
    <property type="match status" value="1"/>
</dbReference>
<dbReference type="PANTHER" id="PTHR30055">
    <property type="entry name" value="HTH-TYPE TRANSCRIPTIONAL REGULATOR RUTR"/>
    <property type="match status" value="1"/>
</dbReference>
<evidence type="ECO:0000259" key="6">
    <source>
        <dbReference type="PROSITE" id="PS50977"/>
    </source>
</evidence>
<organism evidence="7 8">
    <name type="scientific">Corynebacterium spheniscorum</name>
    <dbReference type="NCBI Taxonomy" id="185761"/>
    <lineage>
        <taxon>Bacteria</taxon>
        <taxon>Bacillati</taxon>
        <taxon>Actinomycetota</taxon>
        <taxon>Actinomycetes</taxon>
        <taxon>Mycobacteriales</taxon>
        <taxon>Corynebacteriaceae</taxon>
        <taxon>Corynebacterium</taxon>
    </lineage>
</organism>
<dbReference type="InterPro" id="IPR009057">
    <property type="entry name" value="Homeodomain-like_sf"/>
</dbReference>
<dbReference type="InterPro" id="IPR050109">
    <property type="entry name" value="HTH-type_TetR-like_transc_reg"/>
</dbReference>
<evidence type="ECO:0000256" key="4">
    <source>
        <dbReference type="PROSITE-ProRule" id="PRU00335"/>
    </source>
</evidence>
<keyword evidence="1" id="KW-0805">Transcription regulation</keyword>
<dbReference type="PRINTS" id="PR00455">
    <property type="entry name" value="HTHTETR"/>
</dbReference>
<dbReference type="InterPro" id="IPR041490">
    <property type="entry name" value="KstR2_TetR_C"/>
</dbReference>
<dbReference type="SUPFAM" id="SSF46689">
    <property type="entry name" value="Homeodomain-like"/>
    <property type="match status" value="1"/>
</dbReference>
<evidence type="ECO:0000256" key="5">
    <source>
        <dbReference type="SAM" id="MobiDB-lite"/>
    </source>
</evidence>
<gene>
    <name evidence="7" type="ORF">SAMN05660282_01911</name>
</gene>
<dbReference type="STRING" id="185761.SAMN05660282_01911"/>
<dbReference type="PROSITE" id="PS50977">
    <property type="entry name" value="HTH_TETR_2"/>
    <property type="match status" value="1"/>
</dbReference>
<dbReference type="AlphaFoldDB" id="A0A1I2URE6"/>
<protein>
    <submittedName>
        <fullName evidence="7">Transcriptional regulator, TetR family</fullName>
    </submittedName>
</protein>
<dbReference type="InterPro" id="IPR001647">
    <property type="entry name" value="HTH_TetR"/>
</dbReference>
<dbReference type="Proteomes" id="UP000199065">
    <property type="component" value="Unassembled WGS sequence"/>
</dbReference>
<dbReference type="Pfam" id="PF17932">
    <property type="entry name" value="TetR_C_24"/>
    <property type="match status" value="1"/>
</dbReference>